<dbReference type="InParanoid" id="E4ZS99"/>
<gene>
    <name evidence="2" type="ORF">LEMA_P122580.1</name>
</gene>
<dbReference type="eggNOG" id="ENOG502QWQI">
    <property type="taxonomic scope" value="Eukaryota"/>
</dbReference>
<protein>
    <submittedName>
        <fullName evidence="2">Uncharacterized protein</fullName>
    </submittedName>
</protein>
<name>E4ZS99_LEPMJ</name>
<feature type="region of interest" description="Disordered" evidence="1">
    <location>
        <begin position="128"/>
        <end position="159"/>
    </location>
</feature>
<proteinExistence type="predicted"/>
<dbReference type="OMA" id="LQGMHIL"/>
<feature type="region of interest" description="Disordered" evidence="1">
    <location>
        <begin position="1"/>
        <end position="22"/>
    </location>
</feature>
<reference evidence="3" key="1">
    <citation type="journal article" date="2011" name="Nat. Commun.">
        <title>Effector diversification within compartments of the Leptosphaeria maculans genome affected by Repeat-Induced Point mutations.</title>
        <authorList>
            <person name="Rouxel T."/>
            <person name="Grandaubert J."/>
            <person name="Hane J.K."/>
            <person name="Hoede C."/>
            <person name="van de Wouw A.P."/>
            <person name="Couloux A."/>
            <person name="Dominguez V."/>
            <person name="Anthouard V."/>
            <person name="Bally P."/>
            <person name="Bourras S."/>
            <person name="Cozijnsen A.J."/>
            <person name="Ciuffetti L.M."/>
            <person name="Degrave A."/>
            <person name="Dilmaghani A."/>
            <person name="Duret L."/>
            <person name="Fudal I."/>
            <person name="Goodwin S.B."/>
            <person name="Gout L."/>
            <person name="Glaser N."/>
            <person name="Linglin J."/>
            <person name="Kema G.H.J."/>
            <person name="Lapalu N."/>
            <person name="Lawrence C.B."/>
            <person name="May K."/>
            <person name="Meyer M."/>
            <person name="Ollivier B."/>
            <person name="Poulain J."/>
            <person name="Schoch C.L."/>
            <person name="Simon A."/>
            <person name="Spatafora J.W."/>
            <person name="Stachowiak A."/>
            <person name="Turgeon B.G."/>
            <person name="Tyler B.M."/>
            <person name="Vincent D."/>
            <person name="Weissenbach J."/>
            <person name="Amselem J."/>
            <person name="Quesneville H."/>
            <person name="Oliver R.P."/>
            <person name="Wincker P."/>
            <person name="Balesdent M.-H."/>
            <person name="Howlett B.J."/>
        </authorList>
    </citation>
    <scope>NUCLEOTIDE SEQUENCE [LARGE SCALE GENOMIC DNA]</scope>
    <source>
        <strain evidence="3">JN3 / isolate v23.1.3 / race Av1-4-5-6-7-8</strain>
    </source>
</reference>
<dbReference type="Proteomes" id="UP000002668">
    <property type="component" value="Genome"/>
</dbReference>
<accession>E4ZS99</accession>
<sequence length="591" mass="66159">MQSVHYSSAEIARPPPFTSSHFPEWATDGTSLTVLDQRDGFCASHALYSNNIVQQPLTTIRKYLDFHRNTPAHQPPITTTTTSSSSSSAMDTTTPASPPERSISPEPWATPSLALGAIPQLDRSVSTASSVSSVSGRSASSRLSDGGRRRGYMRPEGTKFSDSAMHRESVQNLGTIAHLQYYFARTGLLDTATGRVAKSRKNGTRSASGTEPVSPGLEADFSTVSLASPDGTMEPHLGEGFVESPIDESTPMPWDDNEPMMLPPTVSTYKNNPIYVPPPPDMTVLRRELRESLAEATKHLDELKKGFASASPPTQVRTNSDGTTDVPDAQGWHEIQGLNLLDVTTLAIRAAKNYYTAHEAPQRLYAIKSERTIRKELYECLEVLKRLAIRNFAAGVQPYEVTQIDQWVRDINTLLDTEEERERIEEAEQESLAWRQGDWTGRERERELLFLRSFDSSPDTLPEWTPAKEDGTPTPFLAAVQTGLRLVHLHNALVRKSRRQFEEIKNYHTDTAKPYRCADNLRYWIKAADLRWDIKLDVDVMGVVHGDDATAWQKFDAALLKWCLGVREEITLEWHKQKNQTRTPTLQIDAN</sequence>
<organism evidence="3">
    <name type="scientific">Leptosphaeria maculans (strain JN3 / isolate v23.1.3 / race Av1-4-5-6-7-8)</name>
    <name type="common">Blackleg fungus</name>
    <name type="synonym">Phoma lingam</name>
    <dbReference type="NCBI Taxonomy" id="985895"/>
    <lineage>
        <taxon>Eukaryota</taxon>
        <taxon>Fungi</taxon>
        <taxon>Dikarya</taxon>
        <taxon>Ascomycota</taxon>
        <taxon>Pezizomycotina</taxon>
        <taxon>Dothideomycetes</taxon>
        <taxon>Pleosporomycetidae</taxon>
        <taxon>Pleosporales</taxon>
        <taxon>Pleosporineae</taxon>
        <taxon>Leptosphaeriaceae</taxon>
        <taxon>Plenodomus</taxon>
        <taxon>Plenodomus lingam/Leptosphaeria maculans species complex</taxon>
    </lineage>
</organism>
<keyword evidence="3" id="KW-1185">Reference proteome</keyword>
<dbReference type="AlphaFoldDB" id="E4ZS99"/>
<dbReference type="VEuPathDB" id="FungiDB:LEMA_P122580.1"/>
<evidence type="ECO:0000256" key="1">
    <source>
        <dbReference type="SAM" id="MobiDB-lite"/>
    </source>
</evidence>
<dbReference type="HOGENOM" id="CLU_023476_0_0_1"/>
<feature type="region of interest" description="Disordered" evidence="1">
    <location>
        <begin position="198"/>
        <end position="217"/>
    </location>
</feature>
<feature type="compositionally biased region" description="Low complexity" evidence="1">
    <location>
        <begin position="128"/>
        <end position="144"/>
    </location>
</feature>
<feature type="region of interest" description="Disordered" evidence="1">
    <location>
        <begin position="68"/>
        <end position="111"/>
    </location>
</feature>
<evidence type="ECO:0000313" key="3">
    <source>
        <dbReference type="Proteomes" id="UP000002668"/>
    </source>
</evidence>
<feature type="compositionally biased region" description="Low complexity" evidence="1">
    <location>
        <begin position="71"/>
        <end position="95"/>
    </location>
</feature>
<dbReference type="EMBL" id="FP929121">
    <property type="protein sequence ID" value="CBX94279.1"/>
    <property type="molecule type" value="Genomic_DNA"/>
</dbReference>
<dbReference type="GeneID" id="13285609"/>
<dbReference type="OrthoDB" id="2534759at2759"/>
<dbReference type="PANTHER" id="PTHR38702:SF1">
    <property type="entry name" value="CALPONIN-HOMOLOGY (CH) DOMAIN-CONTAINING PROTEIN"/>
    <property type="match status" value="1"/>
</dbReference>
<dbReference type="STRING" id="985895.E4ZS99"/>
<evidence type="ECO:0000313" key="2">
    <source>
        <dbReference type="EMBL" id="CBX94279.1"/>
    </source>
</evidence>
<dbReference type="PANTHER" id="PTHR38702">
    <property type="entry name" value="CALPONIN-HOMOLOGY (CH) DOMAIN-CONTAINING PROTEIN"/>
    <property type="match status" value="1"/>
</dbReference>